<keyword evidence="4" id="KW-1133">Transmembrane helix</keyword>
<dbReference type="GO" id="GO:0046523">
    <property type="term" value="F:S-methyl-5-thioribose-1-phosphate isomerase activity"/>
    <property type="evidence" value="ECO:0007669"/>
    <property type="project" value="UniProtKB-UniRule"/>
</dbReference>
<dbReference type="InterPro" id="IPR000649">
    <property type="entry name" value="IF-2B-related"/>
</dbReference>
<dbReference type="Gene3D" id="3.40.50.10470">
    <property type="entry name" value="Translation initiation factor eif-2b, domain 2"/>
    <property type="match status" value="1"/>
</dbReference>
<organism evidence="5 6">
    <name type="scientific">Caldimicrobium thiodismutans</name>
    <dbReference type="NCBI Taxonomy" id="1653476"/>
    <lineage>
        <taxon>Bacteria</taxon>
        <taxon>Pseudomonadati</taxon>
        <taxon>Thermodesulfobacteriota</taxon>
        <taxon>Thermodesulfobacteria</taxon>
        <taxon>Thermodesulfobacteriales</taxon>
        <taxon>Thermodesulfobacteriaceae</taxon>
        <taxon>Caldimicrobium</taxon>
    </lineage>
</organism>
<gene>
    <name evidence="3 5" type="primary">mtnA</name>
    <name evidence="5" type="ORF">C0197_05000</name>
</gene>
<dbReference type="NCBIfam" id="TIGR00524">
    <property type="entry name" value="eIF-2B_rel"/>
    <property type="match status" value="1"/>
</dbReference>
<dbReference type="InterPro" id="IPR005251">
    <property type="entry name" value="IF-M1Pi"/>
</dbReference>
<evidence type="ECO:0000256" key="4">
    <source>
        <dbReference type="SAM" id="Phobius"/>
    </source>
</evidence>
<dbReference type="UniPathway" id="UPA00904">
    <property type="reaction ID" value="UER00874"/>
</dbReference>
<keyword evidence="3" id="KW-0486">Methionine biosynthesis</keyword>
<evidence type="ECO:0000256" key="2">
    <source>
        <dbReference type="ARBA" id="ARBA00023235"/>
    </source>
</evidence>
<name>A0A2N7PIS5_9BACT</name>
<comment type="catalytic activity">
    <reaction evidence="3">
        <text>5-(methylsulfanyl)-alpha-D-ribose 1-phosphate = 5-(methylsulfanyl)-D-ribulose 1-phosphate</text>
        <dbReference type="Rhea" id="RHEA:19989"/>
        <dbReference type="ChEBI" id="CHEBI:58533"/>
        <dbReference type="ChEBI" id="CHEBI:58548"/>
        <dbReference type="EC" id="5.3.1.23"/>
    </reaction>
</comment>
<comment type="similarity">
    <text evidence="3">Belongs to the EIF-2B alpha/beta/delta subunits family. MtnA subfamily.</text>
</comment>
<dbReference type="SUPFAM" id="SSF100950">
    <property type="entry name" value="NagB/RpiA/CoA transferase-like"/>
    <property type="match status" value="1"/>
</dbReference>
<keyword evidence="4" id="KW-0812">Transmembrane</keyword>
<keyword evidence="2 3" id="KW-0413">Isomerase</keyword>
<dbReference type="FunFam" id="3.40.50.10470:FF:000006">
    <property type="entry name" value="Methylthioribose-1-phosphate isomerase"/>
    <property type="match status" value="1"/>
</dbReference>
<comment type="caution">
    <text evidence="5">The sequence shown here is derived from an EMBL/GenBank/DDBJ whole genome shotgun (WGS) entry which is preliminary data.</text>
</comment>
<evidence type="ECO:0000256" key="1">
    <source>
        <dbReference type="ARBA" id="ARBA00022605"/>
    </source>
</evidence>
<evidence type="ECO:0000313" key="5">
    <source>
        <dbReference type="EMBL" id="PMP62126.1"/>
    </source>
</evidence>
<accession>A0A2N7PIS5</accession>
<dbReference type="PANTHER" id="PTHR43475:SF1">
    <property type="entry name" value="METHYLTHIORIBOSE-1-PHOSPHATE ISOMERASE"/>
    <property type="match status" value="1"/>
</dbReference>
<dbReference type="InterPro" id="IPR027363">
    <property type="entry name" value="M1Pi_N"/>
</dbReference>
<dbReference type="EMBL" id="PNIE01000069">
    <property type="protein sequence ID" value="PMP62126.1"/>
    <property type="molecule type" value="Genomic_DNA"/>
</dbReference>
<dbReference type="InterPro" id="IPR011559">
    <property type="entry name" value="Initiation_fac_2B_a/b/d"/>
</dbReference>
<dbReference type="EC" id="5.3.1.23" evidence="3"/>
<dbReference type="NCBIfam" id="NF004326">
    <property type="entry name" value="PRK05720.1"/>
    <property type="match status" value="1"/>
</dbReference>
<dbReference type="PANTHER" id="PTHR43475">
    <property type="entry name" value="METHYLTHIORIBOSE-1-PHOSPHATE ISOMERASE"/>
    <property type="match status" value="1"/>
</dbReference>
<feature type="site" description="Transition state stabilizer" evidence="3">
    <location>
        <position position="171"/>
    </location>
</feature>
<dbReference type="FunFam" id="1.20.120.420:FF:000003">
    <property type="entry name" value="Methylthioribose-1-phosphate isomerase"/>
    <property type="match status" value="1"/>
</dbReference>
<comment type="pathway">
    <text evidence="3">Amino-acid biosynthesis; L-methionine biosynthesis via salvage pathway; L-methionine from S-methyl-5-thio-alpha-D-ribose 1-phosphate: step 1/6.</text>
</comment>
<sequence length="361" mass="41135">MKPFYWTEEALFILDQRKLPFKEIYFKADTIDGVRRSIRDMLVRGAPAIGIVTAIGVYIGLKEIEKKKKFPLNLKRLEGYFREIEWKLSTARPTAVNLFWALERMRRLFESYLLKWKEEKIEKIDKELFQGLLEEIKREALFIWEEDIKANLKIGELGCELLPEGGILTHCNTGALATGGYGTALGVIRKAFEKGKKIRVFVDETRPYLQGTRLTAWELSEIKIPYFIIPDNTAGFLLKKGLIKAVIVGADRIARNGDTANKIGTYSLAILAKHHGIPFYVCAPSSTFDLNIPSGEKISIEERDPKEVLYCSGKRIAPKKAKTLNFAFDLTLSEYITAFITEKGIIYPPFEENILKLMKNG</sequence>
<dbReference type="NCBIfam" id="TIGR00512">
    <property type="entry name" value="salvage_mtnA"/>
    <property type="match status" value="1"/>
</dbReference>
<feature type="binding site" evidence="3">
    <location>
        <position position="210"/>
    </location>
    <ligand>
        <name>substrate</name>
    </ligand>
</feature>
<dbReference type="Proteomes" id="UP000235731">
    <property type="component" value="Unassembled WGS sequence"/>
</dbReference>
<feature type="binding site" evidence="3">
    <location>
        <begin position="44"/>
        <end position="46"/>
    </location>
    <ligand>
        <name>substrate</name>
    </ligand>
</feature>
<feature type="binding site" evidence="3">
    <location>
        <position position="92"/>
    </location>
    <ligand>
        <name>substrate</name>
    </ligand>
</feature>
<dbReference type="InterPro" id="IPR042529">
    <property type="entry name" value="IF_2B-like_C"/>
</dbReference>
<dbReference type="HAMAP" id="MF_01678">
    <property type="entry name" value="Salvage_MtnA"/>
    <property type="match status" value="1"/>
</dbReference>
<protein>
    <recommendedName>
        <fullName evidence="3">Methylthioribose-1-phosphate isomerase</fullName>
        <shortName evidence="3">M1Pi</shortName>
        <shortName evidence="3">MTR-1-P isomerase</shortName>
        <ecNumber evidence="3">5.3.1.23</ecNumber>
    </recommendedName>
    <alternativeName>
        <fullName evidence="3">S-methyl-5-thioribose-1-phosphate isomerase</fullName>
    </alternativeName>
</protein>
<feature type="binding site" evidence="3">
    <location>
        <begin position="261"/>
        <end position="262"/>
    </location>
    <ligand>
        <name>substrate</name>
    </ligand>
</feature>
<feature type="transmembrane region" description="Helical" evidence="4">
    <location>
        <begin position="41"/>
        <end position="61"/>
    </location>
</feature>
<comment type="function">
    <text evidence="3">Catalyzes the interconversion of methylthioribose-1-phosphate (MTR-1-P) into methylthioribulose-1-phosphate (MTRu-1-P).</text>
</comment>
<dbReference type="Pfam" id="PF01008">
    <property type="entry name" value="IF-2B"/>
    <property type="match status" value="1"/>
</dbReference>
<keyword evidence="4" id="KW-0472">Membrane</keyword>
<proteinExistence type="inferred from homology"/>
<reference evidence="5 6" key="1">
    <citation type="submission" date="2018-01" db="EMBL/GenBank/DDBJ databases">
        <title>Metagenomic assembled genomes from two thermal pools in the Uzon Caldera, Kamchatka, Russia.</title>
        <authorList>
            <person name="Wilkins L."/>
            <person name="Ettinger C."/>
        </authorList>
    </citation>
    <scope>NUCLEOTIDE SEQUENCE [LARGE SCALE GENOMIC DNA]</scope>
    <source>
        <strain evidence="5">ZAV-15</strain>
    </source>
</reference>
<evidence type="ECO:0000313" key="6">
    <source>
        <dbReference type="Proteomes" id="UP000235731"/>
    </source>
</evidence>
<dbReference type="GO" id="GO:0019509">
    <property type="term" value="P:L-methionine salvage from methylthioadenosine"/>
    <property type="evidence" value="ECO:0007669"/>
    <property type="project" value="UniProtKB-UniRule"/>
</dbReference>
<evidence type="ECO:0000256" key="3">
    <source>
        <dbReference type="HAMAP-Rule" id="MF_01678"/>
    </source>
</evidence>
<dbReference type="Gene3D" id="1.20.120.420">
    <property type="entry name" value="translation initiation factor eif-2b, domain 1"/>
    <property type="match status" value="1"/>
</dbReference>
<dbReference type="AlphaFoldDB" id="A0A2N7PIS5"/>
<keyword evidence="1 3" id="KW-0028">Amino-acid biosynthesis</keyword>
<dbReference type="InterPro" id="IPR037171">
    <property type="entry name" value="NagB/RpiA_transferase-like"/>
</dbReference>
<feature type="active site" description="Proton donor" evidence="3">
    <location>
        <position position="251"/>
    </location>
</feature>